<dbReference type="PROSITE" id="PS50931">
    <property type="entry name" value="HTH_LYSR"/>
    <property type="match status" value="2"/>
</dbReference>
<dbReference type="InterPro" id="IPR000847">
    <property type="entry name" value="LysR_HTH_N"/>
</dbReference>
<keyword evidence="8" id="KW-1185">Reference proteome</keyword>
<reference evidence="7 8" key="1">
    <citation type="journal article" date="2014" name="Genome Announc.">
        <title>Genome Sequence and Methylome of Soil Bacterium Gemmatirosa kalamazoonensis KBS708T, a Member of the Rarely Cultivated Gemmatimonadetes Phylum.</title>
        <authorList>
            <person name="Debruyn J.M."/>
            <person name="Radosevich M."/>
            <person name="Wommack K.E."/>
            <person name="Polson S.W."/>
            <person name="Hauser L.J."/>
            <person name="Fawaz M.N."/>
            <person name="Korlach J."/>
            <person name="Tsai Y.C."/>
        </authorList>
    </citation>
    <scope>NUCLEOTIDE SEQUENCE [LARGE SCALE GENOMIC DNA]</scope>
    <source>
        <strain evidence="7 8">KBS708</strain>
    </source>
</reference>
<dbReference type="Proteomes" id="UP000019151">
    <property type="component" value="Chromosome"/>
</dbReference>
<comment type="similarity">
    <text evidence="1">Belongs to the LysR transcriptional regulatory family.</text>
</comment>
<evidence type="ECO:0000256" key="5">
    <source>
        <dbReference type="SAM" id="MobiDB-lite"/>
    </source>
</evidence>
<dbReference type="InterPro" id="IPR036388">
    <property type="entry name" value="WH-like_DNA-bd_sf"/>
</dbReference>
<dbReference type="AlphaFoldDB" id="W0REZ4"/>
<dbReference type="Gene3D" id="1.10.10.10">
    <property type="entry name" value="Winged helix-like DNA-binding domain superfamily/Winged helix DNA-binding domain"/>
    <property type="match status" value="2"/>
</dbReference>
<gene>
    <name evidence="7" type="ORF">J421_0411</name>
</gene>
<feature type="domain" description="HTH lysR-type" evidence="6">
    <location>
        <begin position="332"/>
        <end position="389"/>
    </location>
</feature>
<evidence type="ECO:0000256" key="2">
    <source>
        <dbReference type="ARBA" id="ARBA00023015"/>
    </source>
</evidence>
<evidence type="ECO:0000256" key="1">
    <source>
        <dbReference type="ARBA" id="ARBA00009437"/>
    </source>
</evidence>
<dbReference type="OrthoDB" id="8807047at2"/>
<dbReference type="KEGG" id="gba:J421_0411"/>
<dbReference type="SUPFAM" id="SSF53850">
    <property type="entry name" value="Periplasmic binding protein-like II"/>
    <property type="match status" value="2"/>
</dbReference>
<evidence type="ECO:0000313" key="7">
    <source>
        <dbReference type="EMBL" id="AHG87948.1"/>
    </source>
</evidence>
<dbReference type="Pfam" id="PF00126">
    <property type="entry name" value="HTH_1"/>
    <property type="match status" value="2"/>
</dbReference>
<proteinExistence type="inferred from homology"/>
<keyword evidence="2" id="KW-0805">Transcription regulation</keyword>
<keyword evidence="3" id="KW-0238">DNA-binding</keyword>
<evidence type="ECO:0000313" key="8">
    <source>
        <dbReference type="Proteomes" id="UP000019151"/>
    </source>
</evidence>
<feature type="region of interest" description="Disordered" evidence="5">
    <location>
        <begin position="300"/>
        <end position="325"/>
    </location>
</feature>
<dbReference type="STRING" id="861299.J421_0411"/>
<dbReference type="eggNOG" id="COG0583">
    <property type="taxonomic scope" value="Bacteria"/>
</dbReference>
<feature type="domain" description="HTH lysR-type" evidence="6">
    <location>
        <begin position="1"/>
        <end position="58"/>
    </location>
</feature>
<dbReference type="GO" id="GO:0003700">
    <property type="term" value="F:DNA-binding transcription factor activity"/>
    <property type="evidence" value="ECO:0007669"/>
    <property type="project" value="InterPro"/>
</dbReference>
<dbReference type="GO" id="GO:0032993">
    <property type="term" value="C:protein-DNA complex"/>
    <property type="evidence" value="ECO:0007669"/>
    <property type="project" value="TreeGrafter"/>
</dbReference>
<dbReference type="InParanoid" id="W0REZ4"/>
<evidence type="ECO:0000256" key="4">
    <source>
        <dbReference type="ARBA" id="ARBA00023163"/>
    </source>
</evidence>
<dbReference type="PANTHER" id="PTHR30346">
    <property type="entry name" value="TRANSCRIPTIONAL DUAL REGULATOR HCAR-RELATED"/>
    <property type="match status" value="1"/>
</dbReference>
<dbReference type="CDD" id="cd08414">
    <property type="entry name" value="PBP2_LTTR_aromatics_like"/>
    <property type="match status" value="1"/>
</dbReference>
<dbReference type="EMBL" id="CP007128">
    <property type="protein sequence ID" value="AHG87948.1"/>
    <property type="molecule type" value="Genomic_DNA"/>
</dbReference>
<feature type="compositionally biased region" description="Low complexity" evidence="5">
    <location>
        <begin position="306"/>
        <end position="318"/>
    </location>
</feature>
<dbReference type="Pfam" id="PF03466">
    <property type="entry name" value="LysR_substrate"/>
    <property type="match status" value="2"/>
</dbReference>
<dbReference type="RefSeq" id="WP_025409498.1">
    <property type="nucleotide sequence ID" value="NZ_CP007128.1"/>
</dbReference>
<dbReference type="Gene3D" id="3.40.190.10">
    <property type="entry name" value="Periplasmic binding protein-like II"/>
    <property type="match status" value="4"/>
</dbReference>
<protein>
    <submittedName>
        <fullName evidence="7">Regulatory protein LysR</fullName>
    </submittedName>
</protein>
<dbReference type="PANTHER" id="PTHR30346:SF17">
    <property type="entry name" value="LYSR FAMILY TRANSCRIPTIONAL REGULATOR"/>
    <property type="match status" value="1"/>
</dbReference>
<dbReference type="PRINTS" id="PR00039">
    <property type="entry name" value="HTHLYSR"/>
</dbReference>
<dbReference type="FunFam" id="1.10.10.10:FF:000001">
    <property type="entry name" value="LysR family transcriptional regulator"/>
    <property type="match status" value="2"/>
</dbReference>
<accession>W0REZ4</accession>
<dbReference type="SUPFAM" id="SSF46785">
    <property type="entry name" value="Winged helix' DNA-binding domain"/>
    <property type="match status" value="2"/>
</dbReference>
<evidence type="ECO:0000256" key="3">
    <source>
        <dbReference type="ARBA" id="ARBA00023125"/>
    </source>
</evidence>
<dbReference type="InterPro" id="IPR036390">
    <property type="entry name" value="WH_DNA-bd_sf"/>
</dbReference>
<dbReference type="HOGENOM" id="CLU_425637_0_0_0"/>
<sequence length="643" mass="68215">MELRQLRYLLTVASEGSFLAASRRLRVAQPALSRQVARLEAELGVSLLERGPRTVTPTPAGVAAVRLAGALCTALRDATTAARVADRGVAGACHLCVSRIAIWSELVARIVTAAARALPRVELVISEADGPDQWSAVREGKADIALGFAHPPGDASGDDGLEMIAGPCSEIDGVLLGAEHPLAGRTAIAAHELRPYPMVLVEWLEPAARRAFGRSPLRAAWHESLSVRTYEDARTQLTLGRGWLPFSTHWTHWTLPGMVLVPLADCRAPMPLWAAHRVDERDETVRAVIALIAQEARAPVTHTGTSSAPNGPAASDAALADEDAPERTLRETELRHFRYFRAIVEQGSTSGAAAWLGLTQPALSRQIRALERAVGVPLLARGARGVAPTAAGRALHERCAPLLAAAERFPDDVRAAALGAPGRCVLACASTPIVQHISANALRACVAASPPLTLDVIDVASPMQPTALLDGRCDLALGHPSPTSLPAVSARLRREFLLDDVGELALVSPSHPLAGRDEIRLADLHDLPLLFIPRELSPSVYDRVFDAFARAAFTPKLGPAADGLQTQWMRARAGLGWCLGFRSYRIAPPPGLALLHVADLSVAFGVELVSHRDESREPVLRAIAAIRAGAAEASAALASGARS</sequence>
<keyword evidence="4" id="KW-0804">Transcription</keyword>
<evidence type="ECO:0000259" key="6">
    <source>
        <dbReference type="PROSITE" id="PS50931"/>
    </source>
</evidence>
<name>W0REZ4_9BACT</name>
<dbReference type="GO" id="GO:0003677">
    <property type="term" value="F:DNA binding"/>
    <property type="evidence" value="ECO:0007669"/>
    <property type="project" value="UniProtKB-KW"/>
</dbReference>
<dbReference type="InterPro" id="IPR005119">
    <property type="entry name" value="LysR_subst-bd"/>
</dbReference>
<organism evidence="7 8">
    <name type="scientific">Gemmatirosa kalamazoonensis</name>
    <dbReference type="NCBI Taxonomy" id="861299"/>
    <lineage>
        <taxon>Bacteria</taxon>
        <taxon>Pseudomonadati</taxon>
        <taxon>Gemmatimonadota</taxon>
        <taxon>Gemmatimonadia</taxon>
        <taxon>Gemmatimonadales</taxon>
        <taxon>Gemmatimonadaceae</taxon>
        <taxon>Gemmatirosa</taxon>
    </lineage>
</organism>